<dbReference type="GO" id="GO:0031931">
    <property type="term" value="C:TORC1 complex"/>
    <property type="evidence" value="ECO:0007669"/>
    <property type="project" value="UniProtKB-UniRule"/>
</dbReference>
<dbReference type="Gene3D" id="2.130.10.10">
    <property type="entry name" value="YVTN repeat-like/Quinoprotein amine dehydrogenase"/>
    <property type="match status" value="1"/>
</dbReference>
<comment type="subunit">
    <text evidence="6">Part of TORC1 complex. Part of the TORC2 complex.</text>
</comment>
<accession>A0A0K2UDN4</accession>
<evidence type="ECO:0000256" key="1">
    <source>
        <dbReference type="ARBA" id="ARBA00009890"/>
    </source>
</evidence>
<protein>
    <recommendedName>
        <fullName evidence="2 6">Target of rapamycin complex subunit lst8</fullName>
        <shortName evidence="6">TORC subunit lst8</shortName>
    </recommendedName>
</protein>
<name>A0A0K2UDN4_LEPSM</name>
<dbReference type="EMBL" id="HACA01018977">
    <property type="protein sequence ID" value="CDW36338.1"/>
    <property type="molecule type" value="Transcribed_RNA"/>
</dbReference>
<dbReference type="PROSITE" id="PS50294">
    <property type="entry name" value="WD_REPEATS_REGION"/>
    <property type="match status" value="1"/>
</dbReference>
<evidence type="ECO:0000256" key="2">
    <source>
        <dbReference type="ARBA" id="ARBA00018867"/>
    </source>
</evidence>
<dbReference type="GO" id="GO:0031929">
    <property type="term" value="P:TOR signaling"/>
    <property type="evidence" value="ECO:0007669"/>
    <property type="project" value="UniProtKB-UniRule"/>
</dbReference>
<evidence type="ECO:0000313" key="8">
    <source>
        <dbReference type="EMBL" id="CDW36338.1"/>
    </source>
</evidence>
<reference evidence="8" key="1">
    <citation type="submission" date="2014-05" db="EMBL/GenBank/DDBJ databases">
        <authorList>
            <person name="Chronopoulou M."/>
        </authorList>
    </citation>
    <scope>NUCLEOTIDE SEQUENCE</scope>
    <source>
        <tissue evidence="8">Whole organism</tissue>
    </source>
</reference>
<keyword evidence="4 6" id="KW-0677">Repeat</keyword>
<evidence type="ECO:0000256" key="6">
    <source>
        <dbReference type="RuleBase" id="RU369068"/>
    </source>
</evidence>
<dbReference type="GO" id="GO:0032956">
    <property type="term" value="P:regulation of actin cytoskeleton organization"/>
    <property type="evidence" value="ECO:0007669"/>
    <property type="project" value="TreeGrafter"/>
</dbReference>
<dbReference type="PANTHER" id="PTHR19842:SF0">
    <property type="entry name" value="TARGET OF RAPAMYCIN COMPLEX SUBUNIT LST8"/>
    <property type="match status" value="1"/>
</dbReference>
<dbReference type="GO" id="GO:0031932">
    <property type="term" value="C:TORC2 complex"/>
    <property type="evidence" value="ECO:0007669"/>
    <property type="project" value="UniProtKB-UniRule"/>
</dbReference>
<dbReference type="PROSITE" id="PS50082">
    <property type="entry name" value="WD_REPEATS_2"/>
    <property type="match status" value="4"/>
</dbReference>
<comment type="subcellular location">
    <subcellularLocation>
        <location evidence="6">Cytoplasm</location>
    </subcellularLocation>
</comment>
<feature type="repeat" description="WD" evidence="5">
    <location>
        <begin position="171"/>
        <end position="212"/>
    </location>
</feature>
<dbReference type="OrthoDB" id="400at2759"/>
<feature type="region of interest" description="Disordered" evidence="7">
    <location>
        <begin position="54"/>
        <end position="93"/>
    </location>
</feature>
<feature type="repeat" description="WD" evidence="5">
    <location>
        <begin position="106"/>
        <end position="128"/>
    </location>
</feature>
<dbReference type="GO" id="GO:0005737">
    <property type="term" value="C:cytoplasm"/>
    <property type="evidence" value="ECO:0007669"/>
    <property type="project" value="UniProtKB-SubCell"/>
</dbReference>
<dbReference type="InterPro" id="IPR020472">
    <property type="entry name" value="WD40_PAC1"/>
</dbReference>
<dbReference type="InterPro" id="IPR011047">
    <property type="entry name" value="Quinoprotein_ADH-like_sf"/>
</dbReference>
<evidence type="ECO:0000256" key="4">
    <source>
        <dbReference type="ARBA" id="ARBA00022737"/>
    </source>
</evidence>
<keyword evidence="3 5" id="KW-0853">WD repeat</keyword>
<dbReference type="InterPro" id="IPR037588">
    <property type="entry name" value="MLST8"/>
</dbReference>
<proteinExistence type="inferred from homology"/>
<dbReference type="PRINTS" id="PR00320">
    <property type="entry name" value="GPROTEINBRPT"/>
</dbReference>
<dbReference type="PROSITE" id="PS00678">
    <property type="entry name" value="WD_REPEATS_1"/>
    <property type="match status" value="1"/>
</dbReference>
<dbReference type="Pfam" id="PF00400">
    <property type="entry name" value="WD40"/>
    <property type="match status" value="4"/>
</dbReference>
<dbReference type="SMART" id="SM00320">
    <property type="entry name" value="WD40"/>
    <property type="match status" value="7"/>
</dbReference>
<evidence type="ECO:0000256" key="3">
    <source>
        <dbReference type="ARBA" id="ARBA00022574"/>
    </source>
</evidence>
<organism evidence="8">
    <name type="scientific">Lepeophtheirus salmonis</name>
    <name type="common">Salmon louse</name>
    <name type="synonym">Caligus salmonis</name>
    <dbReference type="NCBI Taxonomy" id="72036"/>
    <lineage>
        <taxon>Eukaryota</taxon>
        <taxon>Metazoa</taxon>
        <taxon>Ecdysozoa</taxon>
        <taxon>Arthropoda</taxon>
        <taxon>Crustacea</taxon>
        <taxon>Multicrustacea</taxon>
        <taxon>Hexanauplia</taxon>
        <taxon>Copepoda</taxon>
        <taxon>Siphonostomatoida</taxon>
        <taxon>Caligidae</taxon>
        <taxon>Lepeophtheirus</taxon>
    </lineage>
</organism>
<sequence length="417" mass="46897">MQTLKKALTAISLMTRILIEFNIPFNFLKTFFFFNYISFIQLTSKAITKSSNMSMPAKVDYPPSPPPPKTPSFQKEDEEENPVGDPVPPTPTKTEIHEIQTSDVILATAGYDDTIKLWEAHTGKLLRTLNHPCNYVTALEISPDGGLLVAGGHQCIKIYHTNNTNDVLLEYPKLKKNVMDVGFHEEGKWMYIAGEDGTIQIWDIRALDNVRYPLLHTIKAPATTVQLHPNQQELIIGDALGNVHIWNLRADKSETFTPATESVINDISVNPSGTHLAFVNNTGNCFVIPLKEAPKESKNPIRTGICDDEKTEIQAHKKYALRCKFSPDGKILATTSADQTSKLWNTDDYSLKKELKVDNQRWVWDLAFSLDSQYLFTASSDNLARLWSLEKGKVVREYTGHQNALTCLAFRDVKAES</sequence>
<dbReference type="SUPFAM" id="SSF50998">
    <property type="entry name" value="Quinoprotein alcohol dehydrogenase-like"/>
    <property type="match status" value="1"/>
</dbReference>
<feature type="repeat" description="WD" evidence="5">
    <location>
        <begin position="313"/>
        <end position="354"/>
    </location>
</feature>
<comment type="similarity">
    <text evidence="1 6">Belongs to the WD repeat LST8 family.</text>
</comment>
<comment type="function">
    <text evidence="6">Subunit of TORC1 and TORC2, which regulate cell growth and survival in response to nutrient and hormonal signals.</text>
</comment>
<feature type="repeat" description="WD" evidence="5">
    <location>
        <begin position="363"/>
        <end position="397"/>
    </location>
</feature>
<dbReference type="InterPro" id="IPR019775">
    <property type="entry name" value="WD40_repeat_CS"/>
</dbReference>
<dbReference type="PANTHER" id="PTHR19842">
    <property type="entry name" value="G BETA-LIKE PROTEIN GBL"/>
    <property type="match status" value="1"/>
</dbReference>
<evidence type="ECO:0000256" key="5">
    <source>
        <dbReference type="PROSITE-ProRule" id="PRU00221"/>
    </source>
</evidence>
<keyword evidence="6" id="KW-0963">Cytoplasm</keyword>
<evidence type="ECO:0000256" key="7">
    <source>
        <dbReference type="SAM" id="MobiDB-lite"/>
    </source>
</evidence>
<dbReference type="InterPro" id="IPR015943">
    <property type="entry name" value="WD40/YVTN_repeat-like_dom_sf"/>
</dbReference>
<dbReference type="AlphaFoldDB" id="A0A0K2UDN4"/>
<dbReference type="InterPro" id="IPR001680">
    <property type="entry name" value="WD40_rpt"/>
</dbReference>